<feature type="non-terminal residue" evidence="2">
    <location>
        <position position="1"/>
    </location>
</feature>
<feature type="region of interest" description="Disordered" evidence="1">
    <location>
        <begin position="34"/>
        <end position="55"/>
    </location>
</feature>
<evidence type="ECO:0000313" key="2">
    <source>
        <dbReference type="EMBL" id="SBS07213.1"/>
    </source>
</evidence>
<protein>
    <submittedName>
        <fullName evidence="2">Phosphatidic acid phosphatase type 2B</fullName>
    </submittedName>
</protein>
<reference evidence="2" key="2">
    <citation type="submission" date="2016-06" db="EMBL/GenBank/DDBJ databases">
        <title>The genome of a short-lived fish provides insights into sex chromosome evolution and the genetic control of aging.</title>
        <authorList>
            <person name="Reichwald K."/>
            <person name="Felder M."/>
            <person name="Petzold A."/>
            <person name="Koch P."/>
            <person name="Groth M."/>
            <person name="Platzer M."/>
        </authorList>
    </citation>
    <scope>NUCLEOTIDE SEQUENCE</scope>
    <source>
        <tissue evidence="2">Brain</tissue>
    </source>
</reference>
<dbReference type="EMBL" id="HAEI01009241">
    <property type="protein sequence ID" value="SBS07213.1"/>
    <property type="molecule type" value="Transcribed_RNA"/>
</dbReference>
<name>A0A1A8RPA7_9TELE</name>
<feature type="compositionally biased region" description="Basic and acidic residues" evidence="1">
    <location>
        <begin position="46"/>
        <end position="55"/>
    </location>
</feature>
<evidence type="ECO:0000256" key="1">
    <source>
        <dbReference type="SAM" id="MobiDB-lite"/>
    </source>
</evidence>
<gene>
    <name evidence="2" type="primary">PPAP2B</name>
</gene>
<sequence length="55" mass="6248">RVHPRGPGGLLHSVSCVQLVQTQRTTLHVVSSSCEERSPPYRRHQRAWEPSHHGL</sequence>
<dbReference type="AlphaFoldDB" id="A0A1A8RPA7"/>
<proteinExistence type="predicted"/>
<accession>A0A1A8RPA7</accession>
<organism evidence="2">
    <name type="scientific">Nothobranchius rachovii</name>
    <name type="common">bluefin notho</name>
    <dbReference type="NCBI Taxonomy" id="451742"/>
    <lineage>
        <taxon>Eukaryota</taxon>
        <taxon>Metazoa</taxon>
        <taxon>Chordata</taxon>
        <taxon>Craniata</taxon>
        <taxon>Vertebrata</taxon>
        <taxon>Euteleostomi</taxon>
        <taxon>Actinopterygii</taxon>
        <taxon>Neopterygii</taxon>
        <taxon>Teleostei</taxon>
        <taxon>Neoteleostei</taxon>
        <taxon>Acanthomorphata</taxon>
        <taxon>Ovalentaria</taxon>
        <taxon>Atherinomorphae</taxon>
        <taxon>Cyprinodontiformes</taxon>
        <taxon>Nothobranchiidae</taxon>
        <taxon>Nothobranchius</taxon>
    </lineage>
</organism>
<feature type="non-terminal residue" evidence="2">
    <location>
        <position position="55"/>
    </location>
</feature>
<reference evidence="2" key="1">
    <citation type="submission" date="2016-05" db="EMBL/GenBank/DDBJ databases">
        <authorList>
            <person name="Lavstsen T."/>
            <person name="Jespersen J.S."/>
        </authorList>
    </citation>
    <scope>NUCLEOTIDE SEQUENCE</scope>
    <source>
        <tissue evidence="2">Brain</tissue>
    </source>
</reference>